<evidence type="ECO:0000256" key="3">
    <source>
        <dbReference type="ARBA" id="ARBA00022741"/>
    </source>
</evidence>
<keyword evidence="4 6" id="KW-0067">ATP-binding</keyword>
<dbReference type="HAMAP" id="MF_01161">
    <property type="entry name" value="tRNA_Ile_lys_synt"/>
    <property type="match status" value="1"/>
</dbReference>
<dbReference type="RefSeq" id="WP_209941515.1">
    <property type="nucleotide sequence ID" value="NZ_JAGGJU010000001.1"/>
</dbReference>
<dbReference type="EMBL" id="JAGGJU010000001">
    <property type="protein sequence ID" value="MBP1848858.1"/>
    <property type="molecule type" value="Genomic_DNA"/>
</dbReference>
<keyword evidence="1 6" id="KW-0436">Ligase</keyword>
<dbReference type="NCBIfam" id="TIGR02432">
    <property type="entry name" value="lysidine_TilS_N"/>
    <property type="match status" value="1"/>
</dbReference>
<evidence type="ECO:0000256" key="1">
    <source>
        <dbReference type="ARBA" id="ARBA00022598"/>
    </source>
</evidence>
<comment type="domain">
    <text evidence="6">The N-terminal region contains the highly conserved SGGXDS motif, predicted to be a P-loop motif involved in ATP binding.</text>
</comment>
<feature type="binding site" evidence="6">
    <location>
        <begin position="28"/>
        <end position="33"/>
    </location>
    <ligand>
        <name>ATP</name>
        <dbReference type="ChEBI" id="CHEBI:30616"/>
    </ligand>
</feature>
<comment type="caution">
    <text evidence="8">The sequence shown here is derived from an EMBL/GenBank/DDBJ whole genome shotgun (WGS) entry which is preliminary data.</text>
</comment>
<keyword evidence="3 6" id="KW-0547">Nucleotide-binding</keyword>
<gene>
    <name evidence="6" type="primary">tilS</name>
    <name evidence="8" type="ORF">J2Z17_000275</name>
</gene>
<dbReference type="SUPFAM" id="SSF52402">
    <property type="entry name" value="Adenine nucleotide alpha hydrolases-like"/>
    <property type="match status" value="1"/>
</dbReference>
<sequence>MCPIEDPRSAIDTFLNRLSPGRLLVAVSGGSDSLGLLTLLHEALAAAPRPGVTLCAATIDHGLRAGAAEEAEQVGSFCRQRDIPHRIARWQGEKPTTGLAASAREARYRLLADLAEDFGTRRIVTAHTLDDQRETIAMRASRTETGDQAPGLSGMAALTLYDCRIFILRPWLACRRQDIRDELTRRDIPWVDDPSNQDLRSERVRTRRTLGVDHGYEAALKTIKAAAEGRRQLSDAAAALLDSRARMIDRTVAVLAPDIADAAPAPLAHAISALIMVLGGRRHLPGREQMDKVMALVTGPYKDRHPDRTTAGRCLIVRSAGGLFIARECRGLPSLRLEPGDTAIWDGRFRITSHSDEPVLVHAGRNADDAAEYRKAETEDLLPPFMRRHADAVAPRFSLLAQPQASRQPDLLSLACKPELGGYDRFLSGFDLELANALAALFGRDGFSRPPV</sequence>
<evidence type="ECO:0000256" key="2">
    <source>
        <dbReference type="ARBA" id="ARBA00022694"/>
    </source>
</evidence>
<comment type="function">
    <text evidence="6">Ligates lysine onto the cytidine present at position 34 of the AUA codon-specific tRNA(Ile) that contains the anticodon CAU, in an ATP-dependent manner. Cytidine is converted to lysidine, thus changing the amino acid specificity of the tRNA from methionine to isoleucine.</text>
</comment>
<dbReference type="Gene3D" id="3.40.50.620">
    <property type="entry name" value="HUPs"/>
    <property type="match status" value="1"/>
</dbReference>
<dbReference type="Proteomes" id="UP000759443">
    <property type="component" value="Unassembled WGS sequence"/>
</dbReference>
<dbReference type="EC" id="6.3.4.19" evidence="6"/>
<proteinExistence type="inferred from homology"/>
<dbReference type="PANTHER" id="PTHR43033">
    <property type="entry name" value="TRNA(ILE)-LYSIDINE SYNTHASE-RELATED"/>
    <property type="match status" value="1"/>
</dbReference>
<evidence type="ECO:0000256" key="4">
    <source>
        <dbReference type="ARBA" id="ARBA00022840"/>
    </source>
</evidence>
<accession>A0ABS4DT37</accession>
<name>A0ABS4DT37_9HYPH</name>
<dbReference type="GO" id="GO:0032267">
    <property type="term" value="F:tRNA(Ile)-lysidine synthase activity"/>
    <property type="evidence" value="ECO:0007669"/>
    <property type="project" value="UniProtKB-EC"/>
</dbReference>
<comment type="catalytic activity">
    <reaction evidence="5 6">
        <text>cytidine(34) in tRNA(Ile2) + L-lysine + ATP = lysidine(34) in tRNA(Ile2) + AMP + diphosphate + H(+)</text>
        <dbReference type="Rhea" id="RHEA:43744"/>
        <dbReference type="Rhea" id="RHEA-COMP:10625"/>
        <dbReference type="Rhea" id="RHEA-COMP:10670"/>
        <dbReference type="ChEBI" id="CHEBI:15378"/>
        <dbReference type="ChEBI" id="CHEBI:30616"/>
        <dbReference type="ChEBI" id="CHEBI:32551"/>
        <dbReference type="ChEBI" id="CHEBI:33019"/>
        <dbReference type="ChEBI" id="CHEBI:82748"/>
        <dbReference type="ChEBI" id="CHEBI:83665"/>
        <dbReference type="ChEBI" id="CHEBI:456215"/>
        <dbReference type="EC" id="6.3.4.19"/>
    </reaction>
</comment>
<dbReference type="InterPro" id="IPR014729">
    <property type="entry name" value="Rossmann-like_a/b/a_fold"/>
</dbReference>
<evidence type="ECO:0000313" key="9">
    <source>
        <dbReference type="Proteomes" id="UP000759443"/>
    </source>
</evidence>
<evidence type="ECO:0000256" key="6">
    <source>
        <dbReference type="HAMAP-Rule" id="MF_01161"/>
    </source>
</evidence>
<comment type="subcellular location">
    <subcellularLocation>
        <location evidence="6">Cytoplasm</location>
    </subcellularLocation>
</comment>
<feature type="domain" description="tRNA(Ile)-lysidine/2-thiocytidine synthase N-terminal" evidence="7">
    <location>
        <begin position="23"/>
        <end position="208"/>
    </location>
</feature>
<keyword evidence="6" id="KW-0963">Cytoplasm</keyword>
<keyword evidence="9" id="KW-1185">Reference proteome</keyword>
<reference evidence="8 9" key="1">
    <citation type="submission" date="2021-03" db="EMBL/GenBank/DDBJ databases">
        <title>Genomic Encyclopedia of Type Strains, Phase IV (KMG-IV): sequencing the most valuable type-strain genomes for metagenomic binning, comparative biology and taxonomic classification.</title>
        <authorList>
            <person name="Goeker M."/>
        </authorList>
    </citation>
    <scope>NUCLEOTIDE SEQUENCE [LARGE SCALE GENOMIC DNA]</scope>
    <source>
        <strain evidence="8 9">DSM 21600</strain>
    </source>
</reference>
<dbReference type="InterPro" id="IPR011063">
    <property type="entry name" value="TilS/TtcA_N"/>
</dbReference>
<dbReference type="InterPro" id="IPR012795">
    <property type="entry name" value="tRNA_Ile_lys_synt_N"/>
</dbReference>
<dbReference type="InterPro" id="IPR012094">
    <property type="entry name" value="tRNA_Ile_lys_synt"/>
</dbReference>
<dbReference type="Pfam" id="PF01171">
    <property type="entry name" value="ATP_bind_3"/>
    <property type="match status" value="1"/>
</dbReference>
<comment type="similarity">
    <text evidence="6">Belongs to the tRNA(Ile)-lysidine synthase family.</text>
</comment>
<dbReference type="PANTHER" id="PTHR43033:SF1">
    <property type="entry name" value="TRNA(ILE)-LYSIDINE SYNTHASE-RELATED"/>
    <property type="match status" value="1"/>
</dbReference>
<organism evidence="8 9">
    <name type="scientific">Rhizobium halophytocola</name>
    <dbReference type="NCBI Taxonomy" id="735519"/>
    <lineage>
        <taxon>Bacteria</taxon>
        <taxon>Pseudomonadati</taxon>
        <taxon>Pseudomonadota</taxon>
        <taxon>Alphaproteobacteria</taxon>
        <taxon>Hyphomicrobiales</taxon>
        <taxon>Rhizobiaceae</taxon>
        <taxon>Rhizobium/Agrobacterium group</taxon>
        <taxon>Rhizobium</taxon>
    </lineage>
</organism>
<evidence type="ECO:0000313" key="8">
    <source>
        <dbReference type="EMBL" id="MBP1848858.1"/>
    </source>
</evidence>
<keyword evidence="2 6" id="KW-0819">tRNA processing</keyword>
<protein>
    <recommendedName>
        <fullName evidence="6">tRNA(Ile)-lysidine synthase</fullName>
        <ecNumber evidence="6">6.3.4.19</ecNumber>
    </recommendedName>
    <alternativeName>
        <fullName evidence="6">tRNA(Ile)-2-lysyl-cytidine synthase</fullName>
    </alternativeName>
    <alternativeName>
        <fullName evidence="6">tRNA(Ile)-lysidine synthetase</fullName>
    </alternativeName>
</protein>
<evidence type="ECO:0000259" key="7">
    <source>
        <dbReference type="Pfam" id="PF01171"/>
    </source>
</evidence>
<dbReference type="CDD" id="cd01992">
    <property type="entry name" value="TilS_N"/>
    <property type="match status" value="1"/>
</dbReference>
<evidence type="ECO:0000256" key="5">
    <source>
        <dbReference type="ARBA" id="ARBA00048539"/>
    </source>
</evidence>